<dbReference type="InterPro" id="IPR026913">
    <property type="entry name" value="METTL24"/>
</dbReference>
<dbReference type="WBParaSite" id="PSU_v2.g18690.t1">
    <property type="protein sequence ID" value="PSU_v2.g18690.t1"/>
    <property type="gene ID" value="PSU_v2.g18690"/>
</dbReference>
<dbReference type="Proteomes" id="UP000887577">
    <property type="component" value="Unplaced"/>
</dbReference>
<dbReference type="AlphaFoldDB" id="A0A914YIN9"/>
<keyword evidence="2" id="KW-1185">Reference proteome</keyword>
<dbReference type="SUPFAM" id="SSF53335">
    <property type="entry name" value="S-adenosyl-L-methionine-dependent methyltransferases"/>
    <property type="match status" value="1"/>
</dbReference>
<accession>A0A914YIN9</accession>
<sequence length="166" mass="19359">MNNDPSFEEDFQNFLNNKCSLRCIDKDDQNAATMERLKVVNGAFKKAFIGPRKDESLNMFQISDIVTEFGDSKIDILKIDIEGAEFDNLETLFSLPICQIMIEVHGQTPKDTLKLLQTLSEHNFYLFSYEINGYHHHLSEYSFIHKRCFYDYGVQTVYGKYLSEDK</sequence>
<name>A0A914YIN9_9BILA</name>
<dbReference type="Gene3D" id="3.40.50.150">
    <property type="entry name" value="Vaccinia Virus protein VP39"/>
    <property type="match status" value="1"/>
</dbReference>
<dbReference type="PANTHER" id="PTHR32026">
    <property type="entry name" value="METHYLTRANSFERASE-LIKE PROTEIN 24"/>
    <property type="match status" value="1"/>
</dbReference>
<dbReference type="PANTHER" id="PTHR32026:SF27">
    <property type="entry name" value="METHYLTRANSFERASE FKBM DOMAIN-CONTAINING PROTEIN-RELATED"/>
    <property type="match status" value="1"/>
</dbReference>
<dbReference type="Pfam" id="PF05050">
    <property type="entry name" value="Methyltransf_21"/>
    <property type="match status" value="1"/>
</dbReference>
<evidence type="ECO:0000313" key="2">
    <source>
        <dbReference type="Proteomes" id="UP000887577"/>
    </source>
</evidence>
<proteinExistence type="predicted"/>
<evidence type="ECO:0000313" key="3">
    <source>
        <dbReference type="WBParaSite" id="PSU_v2.g18690.t1"/>
    </source>
</evidence>
<evidence type="ECO:0000259" key="1">
    <source>
        <dbReference type="Pfam" id="PF05050"/>
    </source>
</evidence>
<dbReference type="InterPro" id="IPR029063">
    <property type="entry name" value="SAM-dependent_MTases_sf"/>
</dbReference>
<organism evidence="2 3">
    <name type="scientific">Panagrolaimus superbus</name>
    <dbReference type="NCBI Taxonomy" id="310955"/>
    <lineage>
        <taxon>Eukaryota</taxon>
        <taxon>Metazoa</taxon>
        <taxon>Ecdysozoa</taxon>
        <taxon>Nematoda</taxon>
        <taxon>Chromadorea</taxon>
        <taxon>Rhabditida</taxon>
        <taxon>Tylenchina</taxon>
        <taxon>Panagrolaimomorpha</taxon>
        <taxon>Panagrolaimoidea</taxon>
        <taxon>Panagrolaimidae</taxon>
        <taxon>Panagrolaimus</taxon>
    </lineage>
</organism>
<feature type="domain" description="Methyltransferase FkbM" evidence="1">
    <location>
        <begin position="9"/>
        <end position="124"/>
    </location>
</feature>
<reference evidence="3" key="1">
    <citation type="submission" date="2022-11" db="UniProtKB">
        <authorList>
            <consortium name="WormBaseParasite"/>
        </authorList>
    </citation>
    <scope>IDENTIFICATION</scope>
</reference>
<dbReference type="InterPro" id="IPR006342">
    <property type="entry name" value="FkbM_mtfrase"/>
</dbReference>
<protein>
    <submittedName>
        <fullName evidence="3">Methyltransferase FkbM domain-containing protein</fullName>
    </submittedName>
</protein>